<keyword evidence="1" id="KW-1133">Transmembrane helix</keyword>
<evidence type="ECO:0000313" key="3">
    <source>
        <dbReference type="EMBL" id="CAL4789159.1"/>
    </source>
</evidence>
<feature type="transmembrane region" description="Helical" evidence="1">
    <location>
        <begin position="127"/>
        <end position="149"/>
    </location>
</feature>
<evidence type="ECO:0000313" key="2">
    <source>
        <dbReference type="EMBL" id="CAI4001847.1"/>
    </source>
</evidence>
<keyword evidence="4" id="KW-1185">Reference proteome</keyword>
<evidence type="ECO:0000313" key="4">
    <source>
        <dbReference type="Proteomes" id="UP001152797"/>
    </source>
</evidence>
<dbReference type="AlphaFoldDB" id="A0A9P1D3D6"/>
<accession>A0A9P1D3D6</accession>
<dbReference type="EMBL" id="CAMXCT030003001">
    <property type="protein sequence ID" value="CAL4789159.1"/>
    <property type="molecule type" value="Genomic_DNA"/>
</dbReference>
<dbReference type="EMBL" id="CAMXCT010003001">
    <property type="protein sequence ID" value="CAI4001847.1"/>
    <property type="molecule type" value="Genomic_DNA"/>
</dbReference>
<name>A0A9P1D3D6_9DINO</name>
<proteinExistence type="predicted"/>
<keyword evidence="1" id="KW-0812">Transmembrane</keyword>
<reference evidence="3 4" key="2">
    <citation type="submission" date="2024-05" db="EMBL/GenBank/DDBJ databases">
        <authorList>
            <person name="Chen Y."/>
            <person name="Shah S."/>
            <person name="Dougan E. K."/>
            <person name="Thang M."/>
            <person name="Chan C."/>
        </authorList>
    </citation>
    <scope>NUCLEOTIDE SEQUENCE [LARGE SCALE GENOMIC DNA]</scope>
</reference>
<protein>
    <submittedName>
        <fullName evidence="2">Uncharacterized protein</fullName>
    </submittedName>
</protein>
<organism evidence="2">
    <name type="scientific">Cladocopium goreaui</name>
    <dbReference type="NCBI Taxonomy" id="2562237"/>
    <lineage>
        <taxon>Eukaryota</taxon>
        <taxon>Sar</taxon>
        <taxon>Alveolata</taxon>
        <taxon>Dinophyceae</taxon>
        <taxon>Suessiales</taxon>
        <taxon>Symbiodiniaceae</taxon>
        <taxon>Cladocopium</taxon>
    </lineage>
</organism>
<dbReference type="EMBL" id="CAMXCT020003001">
    <property type="protein sequence ID" value="CAL1155222.1"/>
    <property type="molecule type" value="Genomic_DNA"/>
</dbReference>
<reference evidence="2" key="1">
    <citation type="submission" date="2022-10" db="EMBL/GenBank/DDBJ databases">
        <authorList>
            <person name="Chen Y."/>
            <person name="Dougan E. K."/>
            <person name="Chan C."/>
            <person name="Rhodes N."/>
            <person name="Thang M."/>
        </authorList>
    </citation>
    <scope>NUCLEOTIDE SEQUENCE</scope>
</reference>
<sequence>MAIASTDEKAAIQKQFKETWAQLCTDIDSLAKVQADVEKEAGDAKDTVAQLNSQVVEMAGNPEQIKDLPTMQHYLGKFQTAIQTLDAADTSAKTYTAVQLSACQKDENGAPAATRLFEMGSLSRPTFHLPSALLGAVGATVIGAALVVFRTMGKSRSNQVALMEEGNLE</sequence>
<gene>
    <name evidence="2" type="ORF">C1SCF055_LOCUS27850</name>
</gene>
<keyword evidence="1" id="KW-0472">Membrane</keyword>
<comment type="caution">
    <text evidence="2">The sequence shown here is derived from an EMBL/GenBank/DDBJ whole genome shotgun (WGS) entry which is preliminary data.</text>
</comment>
<evidence type="ECO:0000256" key="1">
    <source>
        <dbReference type="SAM" id="Phobius"/>
    </source>
</evidence>
<dbReference type="Proteomes" id="UP001152797">
    <property type="component" value="Unassembled WGS sequence"/>
</dbReference>